<dbReference type="AlphaFoldDB" id="A0A4Y8CTS8"/>
<dbReference type="InterPro" id="IPR027443">
    <property type="entry name" value="IPNS-like_sf"/>
</dbReference>
<dbReference type="EMBL" id="PHWZ01000315">
    <property type="protein sequence ID" value="TEY46330.1"/>
    <property type="molecule type" value="Genomic_DNA"/>
</dbReference>
<accession>A0A4Y8CTS8</accession>
<gene>
    <name evidence="1" type="ORF">BOTCAL_0316g00110</name>
</gene>
<keyword evidence="2" id="KW-1185">Reference proteome</keyword>
<evidence type="ECO:0000313" key="2">
    <source>
        <dbReference type="Proteomes" id="UP000297299"/>
    </source>
</evidence>
<reference evidence="1 2" key="1">
    <citation type="submission" date="2017-11" db="EMBL/GenBank/DDBJ databases">
        <title>Comparative genomics of Botrytis spp.</title>
        <authorList>
            <person name="Valero-Jimenez C.A."/>
            <person name="Tapia P."/>
            <person name="Veloso J."/>
            <person name="Silva-Moreno E."/>
            <person name="Staats M."/>
            <person name="Valdes J.H."/>
            <person name="Van Kan J.A.L."/>
        </authorList>
    </citation>
    <scope>NUCLEOTIDE SEQUENCE [LARGE SCALE GENOMIC DNA]</scope>
    <source>
        <strain evidence="1 2">MUCL2830</strain>
    </source>
</reference>
<name>A0A4Y8CTS8_9HELO</name>
<dbReference type="SUPFAM" id="SSF51197">
    <property type="entry name" value="Clavaminate synthase-like"/>
    <property type="match status" value="1"/>
</dbReference>
<dbReference type="Gene3D" id="2.60.120.330">
    <property type="entry name" value="B-lactam Antibiotic, Isopenicillin N Synthase, Chain"/>
    <property type="match status" value="1"/>
</dbReference>
<protein>
    <submittedName>
        <fullName evidence="1">Uncharacterized protein</fullName>
    </submittedName>
</protein>
<dbReference type="PANTHER" id="PTHR30613">
    <property type="entry name" value="UNCHARACTERIZED PROTEIN YBIU-RELATED"/>
    <property type="match status" value="1"/>
</dbReference>
<comment type="caution">
    <text evidence="1">The sequence shown here is derived from an EMBL/GenBank/DDBJ whole genome shotgun (WGS) entry which is preliminary data.</text>
</comment>
<sequence>MLSHARLVSSFRQTSSLLKYKPNFTIHESSFVNHKSKFTIRNLATQAKSFNISSMNAMNPKEEGDISSVFVSLSCAKPTPLPERFADIKRNLIRGHEEAVQASFTRLIEQLAVENRKVAELGPKIIPSVTFKDVLEKNVSEKQLKDMRDKGALVIRGVVDETIARGYKQEVEDYVKLNPSTKGFPPNDPQVYELYWSPPQVKARGHPNMIIAQKFLLNLWHSADPNSPISISQPVTYADRVRIR</sequence>
<dbReference type="Proteomes" id="UP000297299">
    <property type="component" value="Unassembled WGS sequence"/>
</dbReference>
<dbReference type="Pfam" id="PF07350">
    <property type="entry name" value="Gig2-like"/>
    <property type="match status" value="1"/>
</dbReference>
<dbReference type="PANTHER" id="PTHR30613:SF1">
    <property type="entry name" value="DUF1479 DOMAIN PROTEIN (AFU_ORTHOLOGUE AFUA_5G09280)"/>
    <property type="match status" value="1"/>
</dbReference>
<proteinExistence type="predicted"/>
<dbReference type="STRING" id="38488.A0A4Y8CTS8"/>
<evidence type="ECO:0000313" key="1">
    <source>
        <dbReference type="EMBL" id="TEY46330.1"/>
    </source>
</evidence>
<dbReference type="OrthoDB" id="8249012at2759"/>
<dbReference type="InterPro" id="IPR010856">
    <property type="entry name" value="Gig2-like"/>
</dbReference>
<organism evidence="1 2">
    <name type="scientific">Botryotinia calthae</name>
    <dbReference type="NCBI Taxonomy" id="38488"/>
    <lineage>
        <taxon>Eukaryota</taxon>
        <taxon>Fungi</taxon>
        <taxon>Dikarya</taxon>
        <taxon>Ascomycota</taxon>
        <taxon>Pezizomycotina</taxon>
        <taxon>Leotiomycetes</taxon>
        <taxon>Helotiales</taxon>
        <taxon>Sclerotiniaceae</taxon>
        <taxon>Botryotinia</taxon>
    </lineage>
</organism>